<evidence type="ECO:0000313" key="2">
    <source>
        <dbReference type="Proteomes" id="UP000007129"/>
    </source>
</evidence>
<dbReference type="HOGENOM" id="CLU_2264261_0_0_1"/>
<dbReference type="EMBL" id="AHHD01000180">
    <property type="protein sequence ID" value="EKG18715.1"/>
    <property type="molecule type" value="Genomic_DNA"/>
</dbReference>
<name>K2SPK4_MACPH</name>
<accession>K2SPK4</accession>
<dbReference type="Proteomes" id="UP000007129">
    <property type="component" value="Unassembled WGS sequence"/>
</dbReference>
<evidence type="ECO:0000313" key="1">
    <source>
        <dbReference type="EMBL" id="EKG18715.1"/>
    </source>
</evidence>
<dbReference type="VEuPathDB" id="FungiDB:MPH_04061"/>
<dbReference type="InParanoid" id="K2SPK4"/>
<proteinExistence type="predicted"/>
<dbReference type="AlphaFoldDB" id="K2SPK4"/>
<protein>
    <submittedName>
        <fullName evidence="1">Uncharacterized protein</fullName>
    </submittedName>
</protein>
<reference evidence="1 2" key="1">
    <citation type="journal article" date="2012" name="BMC Genomics">
        <title>Tools to kill: Genome of one of the most destructive plant pathogenic fungi Macrophomina phaseolina.</title>
        <authorList>
            <person name="Islam M.S."/>
            <person name="Haque M.S."/>
            <person name="Islam M.M."/>
            <person name="Emdad E.M."/>
            <person name="Halim A."/>
            <person name="Hossen Q.M.M."/>
            <person name="Hossain M.Z."/>
            <person name="Ahmed B."/>
            <person name="Rahim S."/>
            <person name="Rahman M.S."/>
            <person name="Alam M.M."/>
            <person name="Hou S."/>
            <person name="Wan X."/>
            <person name="Saito J.A."/>
            <person name="Alam M."/>
        </authorList>
    </citation>
    <scope>NUCLEOTIDE SEQUENCE [LARGE SCALE GENOMIC DNA]</scope>
    <source>
        <strain evidence="1 2">MS6</strain>
    </source>
</reference>
<comment type="caution">
    <text evidence="1">The sequence shown here is derived from an EMBL/GenBank/DDBJ whole genome shotgun (WGS) entry which is preliminary data.</text>
</comment>
<gene>
    <name evidence="1" type="ORF">MPH_04061</name>
</gene>
<sequence length="103" mass="11913">MVKEDLSNNGGREEQKALLRRRWLGEGVRKRRQMMKWWNGPSSTIPYRPLMQSLLNNLMNYFGYAHSHCGHVSGLVRYNSRSYCNAQISPLGGYCLAWPFSST</sequence>
<organism evidence="1 2">
    <name type="scientific">Macrophomina phaseolina (strain MS6)</name>
    <name type="common">Charcoal rot fungus</name>
    <dbReference type="NCBI Taxonomy" id="1126212"/>
    <lineage>
        <taxon>Eukaryota</taxon>
        <taxon>Fungi</taxon>
        <taxon>Dikarya</taxon>
        <taxon>Ascomycota</taxon>
        <taxon>Pezizomycotina</taxon>
        <taxon>Dothideomycetes</taxon>
        <taxon>Dothideomycetes incertae sedis</taxon>
        <taxon>Botryosphaeriales</taxon>
        <taxon>Botryosphaeriaceae</taxon>
        <taxon>Macrophomina</taxon>
    </lineage>
</organism>